<dbReference type="EMBL" id="CAMXCT020004546">
    <property type="protein sequence ID" value="CAL1162882.1"/>
    <property type="molecule type" value="Genomic_DNA"/>
</dbReference>
<dbReference type="AlphaFoldDB" id="A0A9P1GG95"/>
<comment type="caution">
    <text evidence="2">The sequence shown here is derived from an EMBL/GenBank/DDBJ whole genome shotgun (WGS) entry which is preliminary data.</text>
</comment>
<feature type="transmembrane region" description="Helical" evidence="1">
    <location>
        <begin position="467"/>
        <end position="489"/>
    </location>
</feature>
<reference evidence="3" key="2">
    <citation type="submission" date="2024-04" db="EMBL/GenBank/DDBJ databases">
        <authorList>
            <person name="Chen Y."/>
            <person name="Shah S."/>
            <person name="Dougan E. K."/>
            <person name="Thang M."/>
            <person name="Chan C."/>
        </authorList>
    </citation>
    <scope>NUCLEOTIDE SEQUENCE [LARGE SCALE GENOMIC DNA]</scope>
</reference>
<evidence type="ECO:0000313" key="2">
    <source>
        <dbReference type="EMBL" id="CAI4009507.1"/>
    </source>
</evidence>
<keyword evidence="4" id="KW-1185">Reference proteome</keyword>
<dbReference type="EMBL" id="CAMXCT030004546">
    <property type="protein sequence ID" value="CAL4796819.1"/>
    <property type="molecule type" value="Genomic_DNA"/>
</dbReference>
<feature type="transmembrane region" description="Helical" evidence="1">
    <location>
        <begin position="115"/>
        <end position="134"/>
    </location>
</feature>
<organism evidence="2">
    <name type="scientific">Cladocopium goreaui</name>
    <dbReference type="NCBI Taxonomy" id="2562237"/>
    <lineage>
        <taxon>Eukaryota</taxon>
        <taxon>Sar</taxon>
        <taxon>Alveolata</taxon>
        <taxon>Dinophyceae</taxon>
        <taxon>Suessiales</taxon>
        <taxon>Symbiodiniaceae</taxon>
        <taxon>Cladocopium</taxon>
    </lineage>
</organism>
<proteinExistence type="predicted"/>
<reference evidence="2" key="1">
    <citation type="submission" date="2022-10" db="EMBL/GenBank/DDBJ databases">
        <authorList>
            <person name="Chen Y."/>
            <person name="Dougan E. K."/>
            <person name="Chan C."/>
            <person name="Rhodes N."/>
            <person name="Thang M."/>
        </authorList>
    </citation>
    <scope>NUCLEOTIDE SEQUENCE</scope>
</reference>
<name>A0A9P1GG95_9DINO</name>
<keyword evidence="1" id="KW-0812">Transmembrane</keyword>
<feature type="transmembrane region" description="Helical" evidence="1">
    <location>
        <begin position="160"/>
        <end position="179"/>
    </location>
</feature>
<feature type="transmembrane region" description="Helical" evidence="1">
    <location>
        <begin position="410"/>
        <end position="430"/>
    </location>
</feature>
<accession>A0A9P1GG95</accession>
<feature type="transmembrane region" description="Helical" evidence="1">
    <location>
        <begin position="371"/>
        <end position="390"/>
    </location>
</feature>
<dbReference type="OrthoDB" id="412676at2759"/>
<keyword evidence="1" id="KW-1133">Transmembrane helix</keyword>
<evidence type="ECO:0000256" key="1">
    <source>
        <dbReference type="SAM" id="Phobius"/>
    </source>
</evidence>
<feature type="transmembrane region" description="Helical" evidence="1">
    <location>
        <begin position="249"/>
        <end position="268"/>
    </location>
</feature>
<evidence type="ECO:0000313" key="3">
    <source>
        <dbReference type="EMBL" id="CAL1162882.1"/>
    </source>
</evidence>
<dbReference type="Proteomes" id="UP001152797">
    <property type="component" value="Unassembled WGS sequence"/>
</dbReference>
<keyword evidence="1" id="KW-0472">Membrane</keyword>
<feature type="transmembrane region" description="Helical" evidence="1">
    <location>
        <begin position="280"/>
        <end position="300"/>
    </location>
</feature>
<feature type="transmembrane region" description="Helical" evidence="1">
    <location>
        <begin position="442"/>
        <end position="461"/>
    </location>
</feature>
<gene>
    <name evidence="2" type="ORF">C1SCF055_LOCUS34859</name>
</gene>
<feature type="non-terminal residue" evidence="2">
    <location>
        <position position="502"/>
    </location>
</feature>
<protein>
    <submittedName>
        <fullName evidence="2">Uncharacterized protein</fullName>
    </submittedName>
</protein>
<dbReference type="EMBL" id="CAMXCT010004546">
    <property type="protein sequence ID" value="CAI4009507.1"/>
    <property type="molecule type" value="Genomic_DNA"/>
</dbReference>
<evidence type="ECO:0000313" key="4">
    <source>
        <dbReference type="Proteomes" id="UP001152797"/>
    </source>
</evidence>
<sequence>AMEAPETILAEVGITFEEAEDLKEISFKSSIREQKLMDMKHLEVESDILRGISLRRTLRSFGAVWMKSAQDLSPDQRIERWQKSVKVDRFDLFLSHTWRTEGRWKFLSLLMQSSWQFFLVGWMLGILASLPFHLSDETPSLFNYDCESIDYESSCSFRIYGHYFGLIGWILALLVAPYWPGHRTCFLDVVSINQADEHQMEEGIYSIGGFLAVSSELQILWDRPYFGRLWCVFELAAFRTCNPRGKISLTPLFLEAGLALGLAMIYLHTTLNWTLRKMGWPLELSMLLRLCALHPFFHYCRRMLHEKRQMICDLRHFQFAQVECGSDFDRDFIHAGIRAWYGSSEAFTSYVRGPLAEELAEPFSRFRVPRAYWAVLAAPLASWELCWVFAITQSGAPIPAVLWVFRRRVAILSLDLIAIKLMVVVCDYFAQPSRLNCVKTSCIWAGLALFLFILWQSWFLLDAAGFISASVASSIIVVTAVIFVGEVWVDLTSLCRGRVDPG</sequence>